<name>A0A084WUZ0_ANOSI</name>
<accession>A0A084WUZ0</accession>
<dbReference type="VEuPathDB" id="VectorBase:ASIS008276"/>
<dbReference type="EMBL" id="ATLV01004321">
    <property type="status" value="NOT_ANNOTATED_CDS"/>
    <property type="molecule type" value="Genomic_DNA"/>
</dbReference>
<gene>
    <name evidence="1" type="ORF">ZHAS_00000926</name>
</gene>
<sequence length="66" mass="8080">MKRLFRDICHLRSVKYLVDYLKERPALPWPRFLQKKGLFHRRDVVQPVSFYRKILSHKSIAKNIKN</sequence>
<proteinExistence type="predicted"/>
<protein>
    <submittedName>
        <fullName evidence="1">AGAP006406-PA-like protein</fullName>
    </submittedName>
</protein>
<dbReference type="EMBL" id="KL641983">
    <property type="protein sequence ID" value="KFB54034.1"/>
    <property type="molecule type" value="Genomic_DNA"/>
</dbReference>
<keyword evidence="3" id="KW-1185">Reference proteome</keyword>
<dbReference type="OrthoDB" id="6755972at2759"/>
<evidence type="ECO:0000313" key="1">
    <source>
        <dbReference type="EMBL" id="KFB54034.1"/>
    </source>
</evidence>
<dbReference type="Proteomes" id="UP000030765">
    <property type="component" value="Unassembled WGS sequence"/>
</dbReference>
<organism evidence="1">
    <name type="scientific">Anopheles sinensis</name>
    <name type="common">Mosquito</name>
    <dbReference type="NCBI Taxonomy" id="74873"/>
    <lineage>
        <taxon>Eukaryota</taxon>
        <taxon>Metazoa</taxon>
        <taxon>Ecdysozoa</taxon>
        <taxon>Arthropoda</taxon>
        <taxon>Hexapoda</taxon>
        <taxon>Insecta</taxon>
        <taxon>Pterygota</taxon>
        <taxon>Neoptera</taxon>
        <taxon>Endopterygota</taxon>
        <taxon>Diptera</taxon>
        <taxon>Nematocera</taxon>
        <taxon>Culicoidea</taxon>
        <taxon>Culicidae</taxon>
        <taxon>Anophelinae</taxon>
        <taxon>Anopheles</taxon>
    </lineage>
</organism>
<dbReference type="EnsemblMetazoa" id="ASIC000926-RA">
    <property type="protein sequence ID" value="ASIC000926-PA"/>
    <property type="gene ID" value="ASIC000926"/>
</dbReference>
<evidence type="ECO:0000313" key="3">
    <source>
        <dbReference type="Proteomes" id="UP000030765"/>
    </source>
</evidence>
<evidence type="ECO:0000313" key="2">
    <source>
        <dbReference type="EnsemblMetazoa" id="ASIC000926-PA"/>
    </source>
</evidence>
<reference evidence="2" key="2">
    <citation type="submission" date="2020-05" db="UniProtKB">
        <authorList>
            <consortium name="EnsemblMetazoa"/>
        </authorList>
    </citation>
    <scope>IDENTIFICATION</scope>
</reference>
<dbReference type="VEuPathDB" id="VectorBase:ASIC000926"/>
<dbReference type="AlphaFoldDB" id="A0A084WUZ0"/>
<reference evidence="1 3" key="1">
    <citation type="journal article" date="2014" name="BMC Genomics">
        <title>Genome sequence of Anopheles sinensis provides insight into genetics basis of mosquito competence for malaria parasites.</title>
        <authorList>
            <person name="Zhou D."/>
            <person name="Zhang D."/>
            <person name="Ding G."/>
            <person name="Shi L."/>
            <person name="Hou Q."/>
            <person name="Ye Y."/>
            <person name="Xu Y."/>
            <person name="Zhou H."/>
            <person name="Xiong C."/>
            <person name="Li S."/>
            <person name="Yu J."/>
            <person name="Hong S."/>
            <person name="Yu X."/>
            <person name="Zou P."/>
            <person name="Chen C."/>
            <person name="Chang X."/>
            <person name="Wang W."/>
            <person name="Lv Y."/>
            <person name="Sun Y."/>
            <person name="Ma L."/>
            <person name="Shen B."/>
            <person name="Zhu C."/>
        </authorList>
    </citation>
    <scope>NUCLEOTIDE SEQUENCE [LARGE SCALE GENOMIC DNA]</scope>
</reference>